<gene>
    <name evidence="1" type="ORF">E6K73_13565</name>
</gene>
<proteinExistence type="predicted"/>
<dbReference type="AlphaFoldDB" id="A0A538S815"/>
<accession>A0A538S815</accession>
<evidence type="ECO:0000313" key="2">
    <source>
        <dbReference type="Proteomes" id="UP000320184"/>
    </source>
</evidence>
<evidence type="ECO:0000313" key="1">
    <source>
        <dbReference type="EMBL" id="TMQ47505.1"/>
    </source>
</evidence>
<sequence>MHAHRWILVFAAAGLLAGCGDHSLVLNVDVLSYLDPQQTKATFGPVPSAPEGLYSGEQSIVSDAEINLVGGVSSVTEVHNVSISMSAIACDSTGAGTDTLRIYMSDTNTDPTLTPPVLEVPIVMTPGVTDTTTVEASGDDRLAQLFSGKNLRVAITTALRGPVGLGTQSLNGWVRISALDCVLVAGRKGT</sequence>
<dbReference type="PROSITE" id="PS51257">
    <property type="entry name" value="PROKAR_LIPOPROTEIN"/>
    <property type="match status" value="1"/>
</dbReference>
<name>A0A538S815_UNCEI</name>
<dbReference type="EMBL" id="VBOT01000180">
    <property type="protein sequence ID" value="TMQ47505.1"/>
    <property type="molecule type" value="Genomic_DNA"/>
</dbReference>
<protein>
    <submittedName>
        <fullName evidence="1">Uncharacterized protein</fullName>
    </submittedName>
</protein>
<organism evidence="1 2">
    <name type="scientific">Eiseniibacteriota bacterium</name>
    <dbReference type="NCBI Taxonomy" id="2212470"/>
    <lineage>
        <taxon>Bacteria</taxon>
        <taxon>Candidatus Eiseniibacteriota</taxon>
    </lineage>
</organism>
<dbReference type="Proteomes" id="UP000320184">
    <property type="component" value="Unassembled WGS sequence"/>
</dbReference>
<reference evidence="1 2" key="1">
    <citation type="journal article" date="2019" name="Nat. Microbiol.">
        <title>Mediterranean grassland soil C-N compound turnover is dependent on rainfall and depth, and is mediated by genomically divergent microorganisms.</title>
        <authorList>
            <person name="Diamond S."/>
            <person name="Andeer P.F."/>
            <person name="Li Z."/>
            <person name="Crits-Christoph A."/>
            <person name="Burstein D."/>
            <person name="Anantharaman K."/>
            <person name="Lane K.R."/>
            <person name="Thomas B.C."/>
            <person name="Pan C."/>
            <person name="Northen T.R."/>
            <person name="Banfield J.F."/>
        </authorList>
    </citation>
    <scope>NUCLEOTIDE SEQUENCE [LARGE SCALE GENOMIC DNA]</scope>
    <source>
        <strain evidence="1">WS_3</strain>
    </source>
</reference>
<comment type="caution">
    <text evidence="1">The sequence shown here is derived from an EMBL/GenBank/DDBJ whole genome shotgun (WGS) entry which is preliminary data.</text>
</comment>